<feature type="domain" description="HTH araC/xylS-type" evidence="4">
    <location>
        <begin position="181"/>
        <end position="281"/>
    </location>
</feature>
<dbReference type="InterPro" id="IPR011051">
    <property type="entry name" value="RmlC_Cupin_sf"/>
</dbReference>
<dbReference type="InterPro" id="IPR014710">
    <property type="entry name" value="RmlC-like_jellyroll"/>
</dbReference>
<gene>
    <name evidence="5" type="ORF">IC235_19180</name>
</gene>
<evidence type="ECO:0000259" key="4">
    <source>
        <dbReference type="PROSITE" id="PS01124"/>
    </source>
</evidence>
<name>A0A927BFN1_9BACT</name>
<dbReference type="Pfam" id="PF02311">
    <property type="entry name" value="AraC_binding"/>
    <property type="match status" value="1"/>
</dbReference>
<keyword evidence="6" id="KW-1185">Reference proteome</keyword>
<keyword evidence="3" id="KW-0804">Transcription</keyword>
<dbReference type="Gene3D" id="1.10.10.60">
    <property type="entry name" value="Homeodomain-like"/>
    <property type="match status" value="2"/>
</dbReference>
<dbReference type="EMBL" id="JACXAD010000027">
    <property type="protein sequence ID" value="MBD2770016.1"/>
    <property type="molecule type" value="Genomic_DNA"/>
</dbReference>
<reference evidence="5" key="1">
    <citation type="submission" date="2020-09" db="EMBL/GenBank/DDBJ databases">
        <authorList>
            <person name="Kim M.K."/>
        </authorList>
    </citation>
    <scope>NUCLEOTIDE SEQUENCE</scope>
    <source>
        <strain evidence="5">BT664</strain>
    </source>
</reference>
<dbReference type="PANTHER" id="PTHR46796">
    <property type="entry name" value="HTH-TYPE TRANSCRIPTIONAL ACTIVATOR RHAS-RELATED"/>
    <property type="match status" value="1"/>
</dbReference>
<dbReference type="AlphaFoldDB" id="A0A927BFN1"/>
<evidence type="ECO:0000256" key="2">
    <source>
        <dbReference type="ARBA" id="ARBA00023125"/>
    </source>
</evidence>
<accession>A0A927BFN1</accession>
<dbReference type="Gene3D" id="2.60.120.10">
    <property type="entry name" value="Jelly Rolls"/>
    <property type="match status" value="1"/>
</dbReference>
<dbReference type="SUPFAM" id="SSF46689">
    <property type="entry name" value="Homeodomain-like"/>
    <property type="match status" value="1"/>
</dbReference>
<dbReference type="RefSeq" id="WP_191006827.1">
    <property type="nucleotide sequence ID" value="NZ_JACXAD010000027.1"/>
</dbReference>
<dbReference type="InterPro" id="IPR018062">
    <property type="entry name" value="HTH_AraC-typ_CS"/>
</dbReference>
<comment type="caution">
    <text evidence="5">The sequence shown here is derived from an EMBL/GenBank/DDBJ whole genome shotgun (WGS) entry which is preliminary data.</text>
</comment>
<dbReference type="SMART" id="SM00342">
    <property type="entry name" value="HTH_ARAC"/>
    <property type="match status" value="1"/>
</dbReference>
<sequence length="290" mass="33695">MITLSTHQALDLTIYEVDQWDLPVHCHQFLEIIYVLEGRGTHTINHNSYSYEVGSLYLLTPHDAHTFVVHEPSRFCILVITELYVRNSAHSLTSDAGSVYKQLEYIFLNHNQTNGEPVRQLADQQWMQQLMQRLMAEVEQPVQHEAVVQHLVALLLHQVARSIRENNRLEFTVAHPHNLAYDISSYIQQHIYDNEKLRLAAIAEAFYKSKNTLSQHFKTQTGETIKEYILSYKLNLVKARLQFSDLTISQIADEVGFTDESHLNKAFRQRVGSTATEFRRRHRQEKLVGN</sequence>
<evidence type="ECO:0000256" key="3">
    <source>
        <dbReference type="ARBA" id="ARBA00023163"/>
    </source>
</evidence>
<dbReference type="PROSITE" id="PS00041">
    <property type="entry name" value="HTH_ARAC_FAMILY_1"/>
    <property type="match status" value="1"/>
</dbReference>
<keyword evidence="2" id="KW-0238">DNA-binding</keyword>
<dbReference type="InterPro" id="IPR009057">
    <property type="entry name" value="Homeodomain-like_sf"/>
</dbReference>
<evidence type="ECO:0000313" key="5">
    <source>
        <dbReference type="EMBL" id="MBD2770016.1"/>
    </source>
</evidence>
<organism evidence="5 6">
    <name type="scientific">Hymenobacter montanus</name>
    <dbReference type="NCBI Taxonomy" id="2771359"/>
    <lineage>
        <taxon>Bacteria</taxon>
        <taxon>Pseudomonadati</taxon>
        <taxon>Bacteroidota</taxon>
        <taxon>Cytophagia</taxon>
        <taxon>Cytophagales</taxon>
        <taxon>Hymenobacteraceae</taxon>
        <taxon>Hymenobacter</taxon>
    </lineage>
</organism>
<dbReference type="Pfam" id="PF12833">
    <property type="entry name" value="HTH_18"/>
    <property type="match status" value="1"/>
</dbReference>
<dbReference type="SUPFAM" id="SSF51182">
    <property type="entry name" value="RmlC-like cupins"/>
    <property type="match status" value="1"/>
</dbReference>
<proteinExistence type="predicted"/>
<dbReference type="PROSITE" id="PS01124">
    <property type="entry name" value="HTH_ARAC_FAMILY_2"/>
    <property type="match status" value="1"/>
</dbReference>
<dbReference type="InterPro" id="IPR050204">
    <property type="entry name" value="AraC_XylS_family_regulators"/>
</dbReference>
<evidence type="ECO:0000313" key="6">
    <source>
        <dbReference type="Proteomes" id="UP000612233"/>
    </source>
</evidence>
<dbReference type="InterPro" id="IPR003313">
    <property type="entry name" value="AraC-bd"/>
</dbReference>
<dbReference type="InterPro" id="IPR018060">
    <property type="entry name" value="HTH_AraC"/>
</dbReference>
<dbReference type="GO" id="GO:0043565">
    <property type="term" value="F:sequence-specific DNA binding"/>
    <property type="evidence" value="ECO:0007669"/>
    <property type="project" value="InterPro"/>
</dbReference>
<keyword evidence="1" id="KW-0805">Transcription regulation</keyword>
<evidence type="ECO:0000256" key="1">
    <source>
        <dbReference type="ARBA" id="ARBA00023015"/>
    </source>
</evidence>
<dbReference type="GO" id="GO:0003700">
    <property type="term" value="F:DNA-binding transcription factor activity"/>
    <property type="evidence" value="ECO:0007669"/>
    <property type="project" value="InterPro"/>
</dbReference>
<dbReference type="Proteomes" id="UP000612233">
    <property type="component" value="Unassembled WGS sequence"/>
</dbReference>
<protein>
    <submittedName>
        <fullName evidence="5">AraC family transcriptional regulator</fullName>
    </submittedName>
</protein>